<dbReference type="Pfam" id="PF07702">
    <property type="entry name" value="UTRA"/>
    <property type="match status" value="1"/>
</dbReference>
<dbReference type="InterPro" id="IPR036390">
    <property type="entry name" value="WH_DNA-bd_sf"/>
</dbReference>
<evidence type="ECO:0000313" key="6">
    <source>
        <dbReference type="Proteomes" id="UP000240010"/>
    </source>
</evidence>
<dbReference type="InterPro" id="IPR028978">
    <property type="entry name" value="Chorismate_lyase_/UTRA_dom_sf"/>
</dbReference>
<evidence type="ECO:0000256" key="2">
    <source>
        <dbReference type="ARBA" id="ARBA00023125"/>
    </source>
</evidence>
<dbReference type="EMBL" id="PTIZ01000019">
    <property type="protein sequence ID" value="PPK72184.1"/>
    <property type="molecule type" value="Genomic_DNA"/>
</dbReference>
<evidence type="ECO:0000256" key="1">
    <source>
        <dbReference type="ARBA" id="ARBA00023015"/>
    </source>
</evidence>
<dbReference type="RefSeq" id="WP_052166495.1">
    <property type="nucleotide sequence ID" value="NZ_PTIZ01000019.1"/>
</dbReference>
<feature type="domain" description="HTH gntR-type" evidence="4">
    <location>
        <begin position="17"/>
        <end position="85"/>
    </location>
</feature>
<evidence type="ECO:0000259" key="4">
    <source>
        <dbReference type="PROSITE" id="PS50949"/>
    </source>
</evidence>
<dbReference type="PANTHER" id="PTHR44846:SF1">
    <property type="entry name" value="MANNOSYL-D-GLYCERATE TRANSPORT_METABOLISM SYSTEM REPRESSOR MNGR-RELATED"/>
    <property type="match status" value="1"/>
</dbReference>
<dbReference type="CDD" id="cd07377">
    <property type="entry name" value="WHTH_GntR"/>
    <property type="match status" value="1"/>
</dbReference>
<dbReference type="InterPro" id="IPR000524">
    <property type="entry name" value="Tscrpt_reg_HTH_GntR"/>
</dbReference>
<proteinExistence type="predicted"/>
<dbReference type="InterPro" id="IPR011663">
    <property type="entry name" value="UTRA"/>
</dbReference>
<organism evidence="5 6">
    <name type="scientific">Methylobacter tundripaludum</name>
    <dbReference type="NCBI Taxonomy" id="173365"/>
    <lineage>
        <taxon>Bacteria</taxon>
        <taxon>Pseudomonadati</taxon>
        <taxon>Pseudomonadota</taxon>
        <taxon>Gammaproteobacteria</taxon>
        <taxon>Methylococcales</taxon>
        <taxon>Methylococcaceae</taxon>
        <taxon>Methylobacter</taxon>
    </lineage>
</organism>
<dbReference type="PRINTS" id="PR00035">
    <property type="entry name" value="HTHGNTR"/>
</dbReference>
<keyword evidence="3" id="KW-0804">Transcription</keyword>
<dbReference type="GO" id="GO:0003700">
    <property type="term" value="F:DNA-binding transcription factor activity"/>
    <property type="evidence" value="ECO:0007669"/>
    <property type="project" value="InterPro"/>
</dbReference>
<dbReference type="GO" id="GO:0003677">
    <property type="term" value="F:DNA binding"/>
    <property type="evidence" value="ECO:0007669"/>
    <property type="project" value="UniProtKB-KW"/>
</dbReference>
<dbReference type="PROSITE" id="PS50949">
    <property type="entry name" value="HTH_GNTR"/>
    <property type="match status" value="1"/>
</dbReference>
<dbReference type="Gene3D" id="3.40.1410.10">
    <property type="entry name" value="Chorismate lyase-like"/>
    <property type="match status" value="1"/>
</dbReference>
<protein>
    <submittedName>
        <fullName evidence="5">GntR family transcriptional regulator</fullName>
    </submittedName>
</protein>
<dbReference type="SUPFAM" id="SSF46785">
    <property type="entry name" value="Winged helix' DNA-binding domain"/>
    <property type="match status" value="1"/>
</dbReference>
<dbReference type="Proteomes" id="UP000240010">
    <property type="component" value="Unassembled WGS sequence"/>
</dbReference>
<dbReference type="InterPro" id="IPR050679">
    <property type="entry name" value="Bact_HTH_transcr_reg"/>
</dbReference>
<name>A0A2S6H403_9GAMM</name>
<dbReference type="GO" id="GO:0045892">
    <property type="term" value="P:negative regulation of DNA-templated transcription"/>
    <property type="evidence" value="ECO:0007669"/>
    <property type="project" value="TreeGrafter"/>
</dbReference>
<dbReference type="Gene3D" id="1.10.10.10">
    <property type="entry name" value="Winged helix-like DNA-binding domain superfamily/Winged helix DNA-binding domain"/>
    <property type="match status" value="1"/>
</dbReference>
<reference evidence="5 6" key="1">
    <citation type="submission" date="2018-02" db="EMBL/GenBank/DDBJ databases">
        <title>Subsurface microbial communities from deep shales in Ohio and West Virginia, USA.</title>
        <authorList>
            <person name="Wrighton K."/>
        </authorList>
    </citation>
    <scope>NUCLEOTIDE SEQUENCE [LARGE SCALE GENOMIC DNA]</scope>
    <source>
        <strain evidence="5 6">OWC-DMM</strain>
    </source>
</reference>
<comment type="caution">
    <text evidence="5">The sequence shown here is derived from an EMBL/GenBank/DDBJ whole genome shotgun (WGS) entry which is preliminary data.</text>
</comment>
<dbReference type="SUPFAM" id="SSF64288">
    <property type="entry name" value="Chorismate lyase-like"/>
    <property type="match status" value="1"/>
</dbReference>
<dbReference type="PANTHER" id="PTHR44846">
    <property type="entry name" value="MANNOSYL-D-GLYCERATE TRANSPORT/METABOLISM SYSTEM REPRESSOR MNGR-RELATED"/>
    <property type="match status" value="1"/>
</dbReference>
<keyword evidence="2" id="KW-0238">DNA-binding</keyword>
<dbReference type="Pfam" id="PF00392">
    <property type="entry name" value="GntR"/>
    <property type="match status" value="1"/>
</dbReference>
<dbReference type="AlphaFoldDB" id="A0A2S6H403"/>
<dbReference type="SMART" id="SM00345">
    <property type="entry name" value="HTH_GNTR"/>
    <property type="match status" value="1"/>
</dbReference>
<accession>A0A2S6H403</accession>
<keyword evidence="1" id="KW-0805">Transcription regulation</keyword>
<sequence length="250" mass="28362">MIKPVTFTPDSFQSTPGSLYARIRDELRTMIVNGTYQPHQRLPSETDLIKSYGVSRITVRQALGELEKEGLLFKVAGKGMFASKPKSFQSLTRLQGFAEAMSQQGHEIYNRVISFNFLPASKDIALRLGVLEGSLVTEIRRVRHLNREPISFDIFYVNSSVGERLVKEDLASRDIFLIQENDYGIPLGFAELAIDAVLADTETAELLQIAEASPILRVERLSHTEDGKPLNFEYLYCRADNFQFRLRITR</sequence>
<evidence type="ECO:0000256" key="3">
    <source>
        <dbReference type="ARBA" id="ARBA00023163"/>
    </source>
</evidence>
<dbReference type="InterPro" id="IPR036388">
    <property type="entry name" value="WH-like_DNA-bd_sf"/>
</dbReference>
<evidence type="ECO:0000313" key="5">
    <source>
        <dbReference type="EMBL" id="PPK72184.1"/>
    </source>
</evidence>
<dbReference type="SMART" id="SM00866">
    <property type="entry name" value="UTRA"/>
    <property type="match status" value="1"/>
</dbReference>
<gene>
    <name evidence="5" type="ORF">B0F87_1192</name>
</gene>